<feature type="signal peptide" evidence="1">
    <location>
        <begin position="1"/>
        <end position="17"/>
    </location>
</feature>
<keyword evidence="1" id="KW-0732">Signal</keyword>
<evidence type="ECO:0000313" key="3">
    <source>
        <dbReference type="Proteomes" id="UP000533080"/>
    </source>
</evidence>
<name>A0A7Y4MV62_MYXXA</name>
<dbReference type="NCBIfam" id="TIGR02268">
    <property type="entry name" value="Myxococcus xanthus paralogous family TIGR02268"/>
    <property type="match status" value="1"/>
</dbReference>
<evidence type="ECO:0000313" key="2">
    <source>
        <dbReference type="EMBL" id="NOJ82333.1"/>
    </source>
</evidence>
<gene>
    <name evidence="2" type="ORF">HNV28_29080</name>
</gene>
<feature type="chain" id="PRO_5031247447" evidence="1">
    <location>
        <begin position="18"/>
        <end position="291"/>
    </location>
</feature>
<reference evidence="2 3" key="1">
    <citation type="submission" date="2020-05" db="EMBL/GenBank/DDBJ databases">
        <authorList>
            <person name="Whitworth D."/>
        </authorList>
    </citation>
    <scope>NUCLEOTIDE SEQUENCE [LARGE SCALE GENOMIC DNA]</scope>
    <source>
        <strain evidence="2 3">AM005</strain>
    </source>
</reference>
<sequence length="291" mass="31764">MNQLPILLLLLAGAAVAQSQPGGERKLRQRTISLPAAGEDVTVRIARGTLTTLTFDSNLGMKGVQLGGRESHFERVDENERLVSFKPKVDLVPGERLLLTVRFADGAAPSEVTFELIAAEGEADASVEVVRRTRSVEALQVELRELRAKYAALRDSSGDGGPEGMVLSGWLTQDIRVRRFDARVPPDNSSGLKVEDGVGYRTGKWALVAVRLRSQLGTRRWTLGEVKLSSVRGAPVKVLSVRMDRPQLAPGEEGLLLVRTEAPWWELGEELRLELKDKEGSGPLPLSGVVF</sequence>
<dbReference type="EMBL" id="JABFNT010000123">
    <property type="protein sequence ID" value="NOJ82333.1"/>
    <property type="molecule type" value="Genomic_DNA"/>
</dbReference>
<dbReference type="RefSeq" id="WP_171444238.1">
    <property type="nucleotide sequence ID" value="NZ_JABFNS010000132.1"/>
</dbReference>
<protein>
    <submittedName>
        <fullName evidence="2">DUF2381 family protein</fullName>
    </submittedName>
</protein>
<organism evidence="2 3">
    <name type="scientific">Myxococcus xanthus</name>
    <dbReference type="NCBI Taxonomy" id="34"/>
    <lineage>
        <taxon>Bacteria</taxon>
        <taxon>Pseudomonadati</taxon>
        <taxon>Myxococcota</taxon>
        <taxon>Myxococcia</taxon>
        <taxon>Myxococcales</taxon>
        <taxon>Cystobacterineae</taxon>
        <taxon>Myxococcaceae</taxon>
        <taxon>Myxococcus</taxon>
    </lineage>
</organism>
<accession>A0A7Y4MV62</accession>
<evidence type="ECO:0000256" key="1">
    <source>
        <dbReference type="SAM" id="SignalP"/>
    </source>
</evidence>
<dbReference type="AlphaFoldDB" id="A0A7Y4MV62"/>
<comment type="caution">
    <text evidence="2">The sequence shown here is derived from an EMBL/GenBank/DDBJ whole genome shotgun (WGS) entry which is preliminary data.</text>
</comment>
<dbReference type="Proteomes" id="UP000533080">
    <property type="component" value="Unassembled WGS sequence"/>
</dbReference>
<dbReference type="InterPro" id="IPR011754">
    <property type="entry name" value="Mxa_paralog_2268"/>
</dbReference>
<proteinExistence type="predicted"/>
<dbReference type="Pfam" id="PF09544">
    <property type="entry name" value="DUF2381"/>
    <property type="match status" value="1"/>
</dbReference>